<dbReference type="InterPro" id="IPR029058">
    <property type="entry name" value="AB_hydrolase_fold"/>
</dbReference>
<sequence length="521" mass="60381">MHILDILYSKTVGRIFGTIKYIGKNYVDYAICIVWLLIFVCIKTIDNLLHSVYHIAGLSYNRDYQREDCKNSYPIVMVHGLLGCENDSDSLFGLNYWNVVNYRRRQNYDPYGKVYTVRLPPFASDEKRAKYLSRLIDTFFYNQENGVHLIAHSQGASTIRYMINHYKPRSYKKDSNGIDVEYRSFVKSIITVNGSCKGSFVADMFFKTTNDKLIVRDSKTRKCIPKDYNPIGTSIGRFMRMYYRLTQIFPFLNTYVYDLKWGSSYKCYDDVIQEIEDDLAKGVKSVDEVFGKYCDATLMEDYYNNKKYEHIEYIVNCNYDFPQDCLVSCNNAEPMYTHCKVGVCRCYDNIDGLHQLNDIKCNCKREDDLIKYVHVVGCIDTSRGIFAYFPKVFPSSVACHDGLVSGYSQSGYCGSEKIPRERKVYLKLDSLSYNAVINNDRCGDRDECNGKSEKMSEYRILEVPNLDLLHFLASSDQVKIVCIGMDGMTHGDIVLPHLPFTYKRINNLFGNLIKYARRIDC</sequence>
<organism evidence="1 2">
    <name type="scientific">Yasminevirus sp. GU-2018</name>
    <dbReference type="NCBI Taxonomy" id="2420051"/>
    <lineage>
        <taxon>Viruses</taxon>
        <taxon>Varidnaviria</taxon>
        <taxon>Bamfordvirae</taxon>
        <taxon>Nucleocytoviricota</taxon>
        <taxon>Megaviricetes</taxon>
        <taxon>Imitervirales</taxon>
        <taxon>Mimiviridae</taxon>
        <taxon>Klosneuvirinae</taxon>
        <taxon>Yasminevirus</taxon>
        <taxon>Yasminevirus saudimassiliense</taxon>
    </lineage>
</organism>
<accession>A0A5K0U9T8</accession>
<comment type="caution">
    <text evidence="1">The sequence shown here is derived from an EMBL/GenBank/DDBJ whole genome shotgun (WGS) entry which is preliminary data.</text>
</comment>
<dbReference type="GO" id="GO:0008374">
    <property type="term" value="F:O-acyltransferase activity"/>
    <property type="evidence" value="ECO:0007669"/>
    <property type="project" value="InterPro"/>
</dbReference>
<dbReference type="Gene3D" id="3.40.50.1820">
    <property type="entry name" value="alpha/beta hydrolase"/>
    <property type="match status" value="1"/>
</dbReference>
<name>A0A5K0U9T8_9VIRU</name>
<dbReference type="GO" id="GO:0006629">
    <property type="term" value="P:lipid metabolic process"/>
    <property type="evidence" value="ECO:0007669"/>
    <property type="project" value="InterPro"/>
</dbReference>
<proteinExistence type="predicted"/>
<keyword evidence="2" id="KW-1185">Reference proteome</keyword>
<dbReference type="Proteomes" id="UP000594342">
    <property type="component" value="Unassembled WGS sequence"/>
</dbReference>
<evidence type="ECO:0008006" key="3">
    <source>
        <dbReference type="Google" id="ProtNLM"/>
    </source>
</evidence>
<dbReference type="InterPro" id="IPR003386">
    <property type="entry name" value="LACT/PDAT_acylTrfase"/>
</dbReference>
<evidence type="ECO:0000313" key="1">
    <source>
        <dbReference type="EMBL" id="VBB18849.1"/>
    </source>
</evidence>
<evidence type="ECO:0000313" key="2">
    <source>
        <dbReference type="Proteomes" id="UP000594342"/>
    </source>
</evidence>
<reference evidence="1 2" key="1">
    <citation type="submission" date="2018-10" db="EMBL/GenBank/DDBJ databases">
        <authorList>
            <consortium name="IHU Genomes"/>
        </authorList>
    </citation>
    <scope>NUCLEOTIDE SEQUENCE [LARGE SCALE GENOMIC DNA]</scope>
    <source>
        <strain evidence="1 2">A1</strain>
    </source>
</reference>
<dbReference type="EMBL" id="UPSH01000001">
    <property type="protein sequence ID" value="VBB18849.1"/>
    <property type="molecule type" value="Genomic_DNA"/>
</dbReference>
<dbReference type="SUPFAM" id="SSF53474">
    <property type="entry name" value="alpha/beta-Hydrolases"/>
    <property type="match status" value="1"/>
</dbReference>
<protein>
    <recommendedName>
        <fullName evidence="3">Triacylglycerol lipase</fullName>
    </recommendedName>
</protein>
<dbReference type="Pfam" id="PF02450">
    <property type="entry name" value="LCAT"/>
    <property type="match status" value="1"/>
</dbReference>
<gene>
    <name evidence="1" type="ORF">YASMINEVIRUS_1381</name>
</gene>